<feature type="domain" description="Flavodoxin-like" evidence="6">
    <location>
        <begin position="5"/>
        <end position="179"/>
    </location>
</feature>
<reference evidence="7" key="1">
    <citation type="submission" date="2021-01" db="EMBL/GenBank/DDBJ databases">
        <authorList>
            <person name="Corre E."/>
            <person name="Pelletier E."/>
            <person name="Niang G."/>
            <person name="Scheremetjew M."/>
            <person name="Finn R."/>
            <person name="Kale V."/>
            <person name="Holt S."/>
            <person name="Cochrane G."/>
            <person name="Meng A."/>
            <person name="Brown T."/>
            <person name="Cohen L."/>
        </authorList>
    </citation>
    <scope>NUCLEOTIDE SEQUENCE</scope>
    <source>
        <strain evidence="7">Clade-D-RCC1621</strain>
    </source>
</reference>
<sequence>MVFTVSVVFFSRSARLVTAANVIAEGARAVEGCECGVFRVRDVIRDEEDARTYDRGILDCPVVTLDDIARSDAIIFGAPTRYGRLAPELSAFFDKLSTFHEEGCALKGKIGSAFTEVGGPGQGYGGHEAALVTIHALFLQHGMVTVGAPPLPTLEATPNASVFGTALRSTVKSRAAGAALDLESNSLTSRVRELNEAEVKIAYAQGEWVSLIAKQLHDDGSVA</sequence>
<dbReference type="PROSITE" id="PS50902">
    <property type="entry name" value="FLAVODOXIN_LIKE"/>
    <property type="match status" value="1"/>
</dbReference>
<dbReference type="SUPFAM" id="SSF52218">
    <property type="entry name" value="Flavoproteins"/>
    <property type="match status" value="1"/>
</dbReference>
<keyword evidence="5" id="KW-0732">Signal</keyword>
<protein>
    <recommendedName>
        <fullName evidence="2">NAD(P)H dehydrogenase (quinone)</fullName>
        <ecNumber evidence="2">1.6.5.2</ecNumber>
    </recommendedName>
</protein>
<accession>A0A7S0WD21</accession>
<dbReference type="GO" id="GO:0016020">
    <property type="term" value="C:membrane"/>
    <property type="evidence" value="ECO:0007669"/>
    <property type="project" value="TreeGrafter"/>
</dbReference>
<dbReference type="InterPro" id="IPR008254">
    <property type="entry name" value="Flavodoxin/NO_synth"/>
</dbReference>
<dbReference type="Gene3D" id="3.40.50.360">
    <property type="match status" value="1"/>
</dbReference>
<gene>
    <name evidence="7" type="ORF">OMED0930_LOCUS524</name>
</gene>
<dbReference type="GO" id="GO:0003955">
    <property type="term" value="F:NAD(P)H dehydrogenase (quinone) activity"/>
    <property type="evidence" value="ECO:0007669"/>
    <property type="project" value="UniProtKB-EC"/>
</dbReference>
<comment type="catalytic activity">
    <reaction evidence="3">
        <text>a quinone + NADH + H(+) = a quinol + NAD(+)</text>
        <dbReference type="Rhea" id="RHEA:46160"/>
        <dbReference type="ChEBI" id="CHEBI:15378"/>
        <dbReference type="ChEBI" id="CHEBI:24646"/>
        <dbReference type="ChEBI" id="CHEBI:57540"/>
        <dbReference type="ChEBI" id="CHEBI:57945"/>
        <dbReference type="ChEBI" id="CHEBI:132124"/>
        <dbReference type="EC" id="1.6.5.2"/>
    </reaction>
</comment>
<evidence type="ECO:0000256" key="4">
    <source>
        <dbReference type="ARBA" id="ARBA00048983"/>
    </source>
</evidence>
<comment type="similarity">
    <text evidence="1">Belongs to the WrbA family.</text>
</comment>
<organism evidence="7">
    <name type="scientific">Ostreococcus mediterraneus</name>
    <dbReference type="NCBI Taxonomy" id="1486918"/>
    <lineage>
        <taxon>Eukaryota</taxon>
        <taxon>Viridiplantae</taxon>
        <taxon>Chlorophyta</taxon>
        <taxon>Mamiellophyceae</taxon>
        <taxon>Mamiellales</taxon>
        <taxon>Bathycoccaceae</taxon>
        <taxon>Ostreococcus</taxon>
    </lineage>
</organism>
<dbReference type="GO" id="GO:0010181">
    <property type="term" value="F:FMN binding"/>
    <property type="evidence" value="ECO:0007669"/>
    <property type="project" value="InterPro"/>
</dbReference>
<name>A0A7S0WD21_9CHLO</name>
<feature type="signal peptide" evidence="5">
    <location>
        <begin position="1"/>
        <end position="19"/>
    </location>
</feature>
<dbReference type="EMBL" id="HBFO01000766">
    <property type="protein sequence ID" value="CAD8809431.1"/>
    <property type="molecule type" value="Transcribed_RNA"/>
</dbReference>
<evidence type="ECO:0000256" key="3">
    <source>
        <dbReference type="ARBA" id="ARBA00047678"/>
    </source>
</evidence>
<dbReference type="AlphaFoldDB" id="A0A7S0WD21"/>
<dbReference type="PANTHER" id="PTHR30546">
    <property type="entry name" value="FLAVODOXIN-RELATED PROTEIN WRBA-RELATED"/>
    <property type="match status" value="1"/>
</dbReference>
<dbReference type="EC" id="1.6.5.2" evidence="2"/>
<feature type="chain" id="PRO_5030973733" description="NAD(P)H dehydrogenase (quinone)" evidence="5">
    <location>
        <begin position="20"/>
        <end position="223"/>
    </location>
</feature>
<evidence type="ECO:0000256" key="5">
    <source>
        <dbReference type="SAM" id="SignalP"/>
    </source>
</evidence>
<dbReference type="InterPro" id="IPR005025">
    <property type="entry name" value="FMN_Rdtase-like_dom"/>
</dbReference>
<evidence type="ECO:0000313" key="7">
    <source>
        <dbReference type="EMBL" id="CAD8809431.1"/>
    </source>
</evidence>
<dbReference type="PANTHER" id="PTHR30546:SF23">
    <property type="entry name" value="FLAVOPROTEIN-LIKE PROTEIN YCP4-RELATED"/>
    <property type="match status" value="1"/>
</dbReference>
<comment type="catalytic activity">
    <reaction evidence="4">
        <text>a quinone + NADPH + H(+) = a quinol + NADP(+)</text>
        <dbReference type="Rhea" id="RHEA:46164"/>
        <dbReference type="ChEBI" id="CHEBI:15378"/>
        <dbReference type="ChEBI" id="CHEBI:24646"/>
        <dbReference type="ChEBI" id="CHEBI:57783"/>
        <dbReference type="ChEBI" id="CHEBI:58349"/>
        <dbReference type="ChEBI" id="CHEBI:132124"/>
        <dbReference type="EC" id="1.6.5.2"/>
    </reaction>
</comment>
<proteinExistence type="inferred from homology"/>
<evidence type="ECO:0000256" key="1">
    <source>
        <dbReference type="ARBA" id="ARBA00006961"/>
    </source>
</evidence>
<dbReference type="InterPro" id="IPR029039">
    <property type="entry name" value="Flavoprotein-like_sf"/>
</dbReference>
<dbReference type="Pfam" id="PF03358">
    <property type="entry name" value="FMN_red"/>
    <property type="match status" value="1"/>
</dbReference>
<evidence type="ECO:0000256" key="2">
    <source>
        <dbReference type="ARBA" id="ARBA00012648"/>
    </source>
</evidence>
<evidence type="ECO:0000259" key="6">
    <source>
        <dbReference type="PROSITE" id="PS50902"/>
    </source>
</evidence>